<organism evidence="2 3">
    <name type="scientific">Halorubrum trueperi</name>
    <dbReference type="NCBI Taxonomy" id="2004704"/>
    <lineage>
        <taxon>Archaea</taxon>
        <taxon>Methanobacteriati</taxon>
        <taxon>Methanobacteriota</taxon>
        <taxon>Stenosarchaea group</taxon>
        <taxon>Halobacteria</taxon>
        <taxon>Halobacteriales</taxon>
        <taxon>Haloferacaceae</taxon>
        <taxon>Halorubrum</taxon>
    </lineage>
</organism>
<proteinExistence type="predicted"/>
<keyword evidence="3" id="KW-1185">Reference proteome</keyword>
<feature type="transmembrane region" description="Helical" evidence="1">
    <location>
        <begin position="6"/>
        <end position="27"/>
    </location>
</feature>
<evidence type="ECO:0000313" key="2">
    <source>
        <dbReference type="EMBL" id="MFC6889168.1"/>
    </source>
</evidence>
<keyword evidence="1" id="KW-0472">Membrane</keyword>
<feature type="transmembrane region" description="Helical" evidence="1">
    <location>
        <begin position="80"/>
        <end position="99"/>
    </location>
</feature>
<protein>
    <recommendedName>
        <fullName evidence="4">Lycopene cyclase domain-containing protein</fullName>
    </recommendedName>
</protein>
<accession>A0ABD5UN79</accession>
<reference evidence="2 3" key="1">
    <citation type="journal article" date="2019" name="Int. J. Syst. Evol. Microbiol.">
        <title>The Global Catalogue of Microorganisms (GCM) 10K type strain sequencing project: providing services to taxonomists for standard genome sequencing and annotation.</title>
        <authorList>
            <consortium name="The Broad Institute Genomics Platform"/>
            <consortium name="The Broad Institute Genome Sequencing Center for Infectious Disease"/>
            <person name="Wu L."/>
            <person name="Ma J."/>
        </authorList>
    </citation>
    <scope>NUCLEOTIDE SEQUENCE [LARGE SCALE GENOMIC DNA]</scope>
    <source>
        <strain evidence="2 3">Y73</strain>
    </source>
</reference>
<comment type="caution">
    <text evidence="2">The sequence shown here is derived from an EMBL/GenBank/DDBJ whole genome shotgun (WGS) entry which is preliminary data.</text>
</comment>
<gene>
    <name evidence="2" type="ORF">ACFQEY_09090</name>
</gene>
<evidence type="ECO:0000256" key="1">
    <source>
        <dbReference type="SAM" id="Phobius"/>
    </source>
</evidence>
<keyword evidence="1" id="KW-1133">Transmembrane helix</keyword>
<dbReference type="InterPro" id="IPR058349">
    <property type="entry name" value="DUF8036"/>
</dbReference>
<dbReference type="EMBL" id="JBHSXI010000009">
    <property type="protein sequence ID" value="MFC6889168.1"/>
    <property type="molecule type" value="Genomic_DNA"/>
</dbReference>
<dbReference type="Proteomes" id="UP001596333">
    <property type="component" value="Unassembled WGS sequence"/>
</dbReference>
<name>A0ABD5UN79_9EURY</name>
<dbReference type="RefSeq" id="WP_379767487.1">
    <property type="nucleotide sequence ID" value="NZ_JBHSXI010000009.1"/>
</dbReference>
<dbReference type="AlphaFoldDB" id="A0ABD5UN79"/>
<keyword evidence="1" id="KW-0812">Transmembrane</keyword>
<dbReference type="Pfam" id="PF26119">
    <property type="entry name" value="DUF8036"/>
    <property type="match status" value="1"/>
</dbReference>
<evidence type="ECO:0000313" key="3">
    <source>
        <dbReference type="Proteomes" id="UP001596333"/>
    </source>
</evidence>
<evidence type="ECO:0008006" key="4">
    <source>
        <dbReference type="Google" id="ProtNLM"/>
    </source>
</evidence>
<feature type="transmembrane region" description="Helical" evidence="1">
    <location>
        <begin position="39"/>
        <end position="60"/>
    </location>
</feature>
<sequence>MAIWLEIARGAAGVNILLLLVLGSIWLRNYRQHGANHTLALLVFAVFLLVENGLWLVFYLVHPGFIGWFVNAGTDIQVGMMMLCTLELVALAILTRITVR</sequence>